<dbReference type="AlphaFoldDB" id="A0AAV7R2A1"/>
<gene>
    <name evidence="1" type="ORF">NDU88_011752</name>
</gene>
<reference evidence="1" key="1">
    <citation type="journal article" date="2022" name="bioRxiv">
        <title>Sequencing and chromosome-scale assembly of the giantPleurodeles waltlgenome.</title>
        <authorList>
            <person name="Brown T."/>
            <person name="Elewa A."/>
            <person name="Iarovenko S."/>
            <person name="Subramanian E."/>
            <person name="Araus A.J."/>
            <person name="Petzold A."/>
            <person name="Susuki M."/>
            <person name="Suzuki K.-i.T."/>
            <person name="Hayashi T."/>
            <person name="Toyoda A."/>
            <person name="Oliveira C."/>
            <person name="Osipova E."/>
            <person name="Leigh N.D."/>
            <person name="Simon A."/>
            <person name="Yun M.H."/>
        </authorList>
    </citation>
    <scope>NUCLEOTIDE SEQUENCE</scope>
    <source>
        <strain evidence="1">20211129_DDA</strain>
        <tissue evidence="1">Liver</tissue>
    </source>
</reference>
<organism evidence="1 2">
    <name type="scientific">Pleurodeles waltl</name>
    <name type="common">Iberian ribbed newt</name>
    <dbReference type="NCBI Taxonomy" id="8319"/>
    <lineage>
        <taxon>Eukaryota</taxon>
        <taxon>Metazoa</taxon>
        <taxon>Chordata</taxon>
        <taxon>Craniata</taxon>
        <taxon>Vertebrata</taxon>
        <taxon>Euteleostomi</taxon>
        <taxon>Amphibia</taxon>
        <taxon>Batrachia</taxon>
        <taxon>Caudata</taxon>
        <taxon>Salamandroidea</taxon>
        <taxon>Salamandridae</taxon>
        <taxon>Pleurodelinae</taxon>
        <taxon>Pleurodeles</taxon>
    </lineage>
</organism>
<accession>A0AAV7R2A1</accession>
<dbReference type="EMBL" id="JANPWB010000010">
    <property type="protein sequence ID" value="KAJ1145466.1"/>
    <property type="molecule type" value="Genomic_DNA"/>
</dbReference>
<proteinExistence type="predicted"/>
<sequence>MEAPHTNRGSTCSIAVIIVGHHCGTSLWETIIVRLELEDCHFQPETLWHWARDCVVAPAAVVGAAAEHHRRRKKRTKNKDRPEHLWLTRTTDARMQKDMERDLQHGGELDSVVVQLEGNDLVDLGRKDLFAALITGLTAISHLLRPADIS</sequence>
<dbReference type="Proteomes" id="UP001066276">
    <property type="component" value="Chromosome 6"/>
</dbReference>
<protein>
    <submittedName>
        <fullName evidence="1">Uncharacterized protein</fullName>
    </submittedName>
</protein>
<keyword evidence="2" id="KW-1185">Reference proteome</keyword>
<comment type="caution">
    <text evidence="1">The sequence shown here is derived from an EMBL/GenBank/DDBJ whole genome shotgun (WGS) entry which is preliminary data.</text>
</comment>
<evidence type="ECO:0000313" key="2">
    <source>
        <dbReference type="Proteomes" id="UP001066276"/>
    </source>
</evidence>
<name>A0AAV7R2A1_PLEWA</name>
<evidence type="ECO:0000313" key="1">
    <source>
        <dbReference type="EMBL" id="KAJ1145466.1"/>
    </source>
</evidence>